<name>A0A2L0UDT8_9MICC</name>
<feature type="non-terminal residue" evidence="1">
    <location>
        <position position="62"/>
    </location>
</feature>
<evidence type="ECO:0000313" key="2">
    <source>
        <dbReference type="Proteomes" id="UP000239187"/>
    </source>
</evidence>
<reference evidence="1 2" key="1">
    <citation type="submission" date="2017-11" db="EMBL/GenBank/DDBJ databases">
        <title>Draft genome of Arthrobacter agilis strain UMCV2, a plant growth-promoting rhizobacterium and biocontrol capacity of phytopathogenic fungi.</title>
        <authorList>
            <person name="Martinez-Camara R."/>
            <person name="Santoyo G."/>
            <person name="Moreno-Hagelsieb G."/>
            <person name="Valencia-Cantero E."/>
        </authorList>
    </citation>
    <scope>NUCLEOTIDE SEQUENCE [LARGE SCALE GENOMIC DNA]</scope>
    <source>
        <strain evidence="1 2">UMCV2</strain>
    </source>
</reference>
<dbReference type="Proteomes" id="UP000239187">
    <property type="component" value="Chromosome"/>
</dbReference>
<evidence type="ECO:0000313" key="1">
    <source>
        <dbReference type="EMBL" id="AUZ87425.1"/>
    </source>
</evidence>
<dbReference type="EMBL" id="CP024915">
    <property type="protein sequence ID" value="AUZ87425.1"/>
    <property type="molecule type" value="Genomic_DNA"/>
</dbReference>
<protein>
    <submittedName>
        <fullName evidence="1">Anti-sigma factor</fullName>
    </submittedName>
</protein>
<gene>
    <name evidence="1" type="ORF">CVO76_07125</name>
</gene>
<proteinExistence type="predicted"/>
<organism evidence="1 2">
    <name type="scientific">Arthrobacter agilis</name>
    <dbReference type="NCBI Taxonomy" id="37921"/>
    <lineage>
        <taxon>Bacteria</taxon>
        <taxon>Bacillati</taxon>
        <taxon>Actinomycetota</taxon>
        <taxon>Actinomycetes</taxon>
        <taxon>Micrococcales</taxon>
        <taxon>Micrococcaceae</taxon>
        <taxon>Arthrobacter</taxon>
    </lineage>
</organism>
<accession>A0A2L0UDT8</accession>
<sequence length="62" mass="6580">MQHLDPDLVGLAALDEPLDSWSREHLGLCHACSTDVEELRSVVMVAKADGSTTVLEPPGPAV</sequence>
<dbReference type="AlphaFoldDB" id="A0A2L0UDT8"/>